<dbReference type="InterPro" id="IPR011642">
    <property type="entry name" value="Gate_dom"/>
</dbReference>
<accession>A0A4R3L418</accession>
<feature type="transmembrane region" description="Helical" evidence="1">
    <location>
        <begin position="225"/>
        <end position="244"/>
    </location>
</feature>
<feature type="transmembrane region" description="Helical" evidence="1">
    <location>
        <begin position="68"/>
        <end position="89"/>
    </location>
</feature>
<feature type="transmembrane region" description="Helical" evidence="1">
    <location>
        <begin position="307"/>
        <end position="326"/>
    </location>
</feature>
<dbReference type="PANTHER" id="PTHR43185">
    <property type="entry name" value="FERROUS IRON TRANSPORT PROTEIN B"/>
    <property type="match status" value="1"/>
</dbReference>
<feature type="transmembrane region" description="Helical" evidence="1">
    <location>
        <begin position="346"/>
        <end position="364"/>
    </location>
</feature>
<feature type="domain" description="Nucleoside transporter/FeoB GTPase Gate" evidence="3">
    <location>
        <begin position="309"/>
        <end position="432"/>
    </location>
</feature>
<organism evidence="4 5">
    <name type="scientific">Hazenella coriacea</name>
    <dbReference type="NCBI Taxonomy" id="1179467"/>
    <lineage>
        <taxon>Bacteria</taxon>
        <taxon>Bacillati</taxon>
        <taxon>Bacillota</taxon>
        <taxon>Bacilli</taxon>
        <taxon>Bacillales</taxon>
        <taxon>Thermoactinomycetaceae</taxon>
        <taxon>Hazenella</taxon>
    </lineage>
</organism>
<keyword evidence="5" id="KW-1185">Reference proteome</keyword>
<reference evidence="4 5" key="1">
    <citation type="submission" date="2019-03" db="EMBL/GenBank/DDBJ databases">
        <title>Genomic Encyclopedia of Type Strains, Phase IV (KMG-IV): sequencing the most valuable type-strain genomes for metagenomic binning, comparative biology and taxonomic classification.</title>
        <authorList>
            <person name="Goeker M."/>
        </authorList>
    </citation>
    <scope>NUCLEOTIDE SEQUENCE [LARGE SCALE GENOMIC DNA]</scope>
    <source>
        <strain evidence="4 5">DSM 45707</strain>
    </source>
</reference>
<dbReference type="InterPro" id="IPR050860">
    <property type="entry name" value="FeoB_GTPase"/>
</dbReference>
<evidence type="ECO:0000259" key="2">
    <source>
        <dbReference type="Pfam" id="PF07664"/>
    </source>
</evidence>
<feature type="domain" description="Nucleoside transporter/FeoB GTPase Gate" evidence="3">
    <location>
        <begin position="137"/>
        <end position="227"/>
    </location>
</feature>
<dbReference type="AlphaFoldDB" id="A0A4R3L418"/>
<dbReference type="OrthoDB" id="9809127at2"/>
<feature type="transmembrane region" description="Helical" evidence="1">
    <location>
        <begin position="407"/>
        <end position="427"/>
    </location>
</feature>
<dbReference type="RefSeq" id="WP_131925572.1">
    <property type="nucleotide sequence ID" value="NZ_SMAG01000006.1"/>
</dbReference>
<evidence type="ECO:0000313" key="4">
    <source>
        <dbReference type="EMBL" id="TCS93665.1"/>
    </source>
</evidence>
<keyword evidence="1" id="KW-0812">Transmembrane</keyword>
<dbReference type="InterPro" id="IPR011640">
    <property type="entry name" value="Fe2_transport_prot_B_C"/>
</dbReference>
<proteinExistence type="predicted"/>
<evidence type="ECO:0000256" key="1">
    <source>
        <dbReference type="SAM" id="Phobius"/>
    </source>
</evidence>
<name>A0A4R3L418_9BACL</name>
<feature type="transmembrane region" description="Helical" evidence="1">
    <location>
        <begin position="369"/>
        <end position="387"/>
    </location>
</feature>
<comment type="caution">
    <text evidence="4">The sequence shown here is derived from an EMBL/GenBank/DDBJ whole genome shotgun (WGS) entry which is preliminary data.</text>
</comment>
<feature type="domain" description="Ferrous iron transport protein B C-terminal" evidence="2">
    <location>
        <begin position="250"/>
        <end position="298"/>
    </location>
</feature>
<dbReference type="Proteomes" id="UP000294937">
    <property type="component" value="Unassembled WGS sequence"/>
</dbReference>
<keyword evidence="1" id="KW-1133">Transmembrane helix</keyword>
<keyword evidence="1" id="KW-0472">Membrane</keyword>
<evidence type="ECO:0000259" key="3">
    <source>
        <dbReference type="Pfam" id="PF07670"/>
    </source>
</evidence>
<gene>
    <name evidence="4" type="ORF">EDD58_10698</name>
</gene>
<sequence length="465" mass="51519">MNTQTSSAPSSLDYLEKHIKSLGNEQTRDEMVGSIFKASREICQQTVIYKDKEKIKTERLDRVVTSPIWGFPIMLAMLGVVFWITIAGANAPSAMIAQLFATVELKLTALFHMIHAPDWIHGVLVLGFFRGTGWVVSVMLPPMAIFFPMFALLENYGYLPRVAFNMDRLFKNAGAHGKQSLTMAMGFGCNAAAIMSTRIIESPRERMLAILTNNFVPCNGRWPTLILLSSLFMAASYSGGWATLVTASTVMGMVLIGIVVTLLVSWVLSKTALRGVPTHYTLELPPYRKPKFWNTVVRASIDKSWNVLKRAVIVAAPASVLTWILANIDVGDTSILMHFINFLDPFGQALGLDGYIMAAFIIGLPANEIVIPVLLMAYLSTGALIEIDDLSQLKQVFLDHGWTWLTALNMMLFSLLHFPCGTTLLNIYQETKSPKWTFLSFLIPTVIAITVTFVVATVVRSLGWV</sequence>
<feature type="transmembrane region" description="Helical" evidence="1">
    <location>
        <begin position="250"/>
        <end position="268"/>
    </location>
</feature>
<dbReference type="GO" id="GO:0015093">
    <property type="term" value="F:ferrous iron transmembrane transporter activity"/>
    <property type="evidence" value="ECO:0007669"/>
    <property type="project" value="InterPro"/>
</dbReference>
<protein>
    <submittedName>
        <fullName evidence="4">Ferrous iron transport protein B</fullName>
    </submittedName>
</protein>
<dbReference type="GO" id="GO:0005886">
    <property type="term" value="C:plasma membrane"/>
    <property type="evidence" value="ECO:0007669"/>
    <property type="project" value="TreeGrafter"/>
</dbReference>
<feature type="transmembrane region" description="Helical" evidence="1">
    <location>
        <begin position="134"/>
        <end position="153"/>
    </location>
</feature>
<dbReference type="Pfam" id="PF07664">
    <property type="entry name" value="FeoB_C"/>
    <property type="match status" value="1"/>
</dbReference>
<dbReference type="Pfam" id="PF07670">
    <property type="entry name" value="Gate"/>
    <property type="match status" value="2"/>
</dbReference>
<dbReference type="EMBL" id="SMAG01000006">
    <property type="protein sequence ID" value="TCS93665.1"/>
    <property type="molecule type" value="Genomic_DNA"/>
</dbReference>
<evidence type="ECO:0000313" key="5">
    <source>
        <dbReference type="Proteomes" id="UP000294937"/>
    </source>
</evidence>
<dbReference type="PANTHER" id="PTHR43185:SF2">
    <property type="entry name" value="FERROUS IRON TRANSPORT PROTEIN B"/>
    <property type="match status" value="1"/>
</dbReference>
<feature type="transmembrane region" description="Helical" evidence="1">
    <location>
        <begin position="439"/>
        <end position="459"/>
    </location>
</feature>